<dbReference type="HOGENOM" id="CLU_040058_4_0_1"/>
<dbReference type="AlphaFoldDB" id="A0A0A1SPD7"/>
<dbReference type="SUPFAM" id="SSF53474">
    <property type="entry name" value="alpha/beta-Hydrolases"/>
    <property type="match status" value="1"/>
</dbReference>
<keyword evidence="1" id="KW-0378">Hydrolase</keyword>
<dbReference type="Proteomes" id="UP000039046">
    <property type="component" value="Unassembled WGS sequence"/>
</dbReference>
<dbReference type="SMART" id="SM01110">
    <property type="entry name" value="Cutinase"/>
    <property type="match status" value="1"/>
</dbReference>
<feature type="compositionally biased region" description="Low complexity" evidence="3">
    <location>
        <begin position="234"/>
        <end position="251"/>
    </location>
</feature>
<name>A0A0A1SPD7_9HYPO</name>
<dbReference type="GO" id="GO:0052689">
    <property type="term" value="F:carboxylic ester hydrolase activity"/>
    <property type="evidence" value="ECO:0007669"/>
    <property type="project" value="UniProtKB-ARBA"/>
</dbReference>
<proteinExistence type="predicted"/>
<gene>
    <name evidence="4" type="ORF">VHEMI02349</name>
</gene>
<protein>
    <recommendedName>
        <fullName evidence="6">Acetylxylan esterase 2</fullName>
    </recommendedName>
</protein>
<evidence type="ECO:0008006" key="6">
    <source>
        <dbReference type="Google" id="ProtNLM"/>
    </source>
</evidence>
<keyword evidence="5" id="KW-1185">Reference proteome</keyword>
<feature type="compositionally biased region" description="Polar residues" evidence="3">
    <location>
        <begin position="252"/>
        <end position="271"/>
    </location>
</feature>
<feature type="region of interest" description="Disordered" evidence="3">
    <location>
        <begin position="234"/>
        <end position="276"/>
    </location>
</feature>
<dbReference type="OrthoDB" id="2586582at2759"/>
<dbReference type="InterPro" id="IPR000675">
    <property type="entry name" value="Cutinase/axe"/>
</dbReference>
<dbReference type="PANTHER" id="PTHR33630:SF9">
    <property type="entry name" value="CUTINASE 4"/>
    <property type="match status" value="1"/>
</dbReference>
<reference evidence="4 5" key="1">
    <citation type="journal article" date="2015" name="Genome Announc.">
        <title>Draft Genome Sequence and Gene Annotation of the Entomopathogenic Fungus Verticillium hemipterigenum.</title>
        <authorList>
            <person name="Horn F."/>
            <person name="Habel A."/>
            <person name="Scharf D.H."/>
            <person name="Dworschak J."/>
            <person name="Brakhage A.A."/>
            <person name="Guthke R."/>
            <person name="Hertweck C."/>
            <person name="Linde J."/>
        </authorList>
    </citation>
    <scope>NUCLEOTIDE SEQUENCE [LARGE SCALE GENOMIC DNA]</scope>
</reference>
<evidence type="ECO:0000313" key="4">
    <source>
        <dbReference type="EMBL" id="CEJ82273.1"/>
    </source>
</evidence>
<sequence>MRFLPLVAGTAAASAVAIRSTSDNIKCTDSLYVLVGRGTTEPAGPGSAGVLADKIAGKIKGTVVGSVDYPASWSDPNYQVSETEGAAAVSSEMTKYNAACPKAKIAYIGYSQGAQIGSDAFCGANVQLFGNVTAFNSDFVTNNVVAAVLFGDPSHNTTAPFNKGTSTKSGLFPRTDFSKCAKYTDRLVSYCDEGDRYCASGSDVAVHGEYITKYGDDFVKYIVDHYNAAAGTTSNSGNGSTITGSSNSTTGVSKPTPSATGNNNGKPTGSGTPADKSAAAGIQAKIGYAAVPAAMAVAALFL</sequence>
<dbReference type="InterPro" id="IPR029058">
    <property type="entry name" value="AB_hydrolase_fold"/>
</dbReference>
<keyword evidence="2" id="KW-1015">Disulfide bond</keyword>
<accession>A0A0A1SPD7</accession>
<organism evidence="4 5">
    <name type="scientific">[Torrubiella] hemipterigena</name>
    <dbReference type="NCBI Taxonomy" id="1531966"/>
    <lineage>
        <taxon>Eukaryota</taxon>
        <taxon>Fungi</taxon>
        <taxon>Dikarya</taxon>
        <taxon>Ascomycota</taxon>
        <taxon>Pezizomycotina</taxon>
        <taxon>Sordariomycetes</taxon>
        <taxon>Hypocreomycetidae</taxon>
        <taxon>Hypocreales</taxon>
        <taxon>Clavicipitaceae</taxon>
        <taxon>Clavicipitaceae incertae sedis</taxon>
        <taxon>'Torrubiella' clade</taxon>
    </lineage>
</organism>
<evidence type="ECO:0000256" key="3">
    <source>
        <dbReference type="SAM" id="MobiDB-lite"/>
    </source>
</evidence>
<dbReference type="Gene3D" id="3.40.50.1820">
    <property type="entry name" value="alpha/beta hydrolase"/>
    <property type="match status" value="1"/>
</dbReference>
<evidence type="ECO:0000256" key="2">
    <source>
        <dbReference type="ARBA" id="ARBA00023157"/>
    </source>
</evidence>
<evidence type="ECO:0000313" key="5">
    <source>
        <dbReference type="Proteomes" id="UP000039046"/>
    </source>
</evidence>
<dbReference type="EMBL" id="CDHN01000001">
    <property type="protein sequence ID" value="CEJ82273.1"/>
    <property type="molecule type" value="Genomic_DNA"/>
</dbReference>
<evidence type="ECO:0000256" key="1">
    <source>
        <dbReference type="ARBA" id="ARBA00022801"/>
    </source>
</evidence>
<dbReference type="PANTHER" id="PTHR33630">
    <property type="entry name" value="CUTINASE RV1984C-RELATED-RELATED"/>
    <property type="match status" value="1"/>
</dbReference>
<dbReference type="Pfam" id="PF01083">
    <property type="entry name" value="Cutinase"/>
    <property type="match status" value="1"/>
</dbReference>